<sequence length="66" mass="7379">PISSRENSSVNSPRHDPDTAPLLYLTRTIKPIDPTTPTELQTSVQYIDEEAALSKKKVTFARLKDP</sequence>
<feature type="compositionally biased region" description="Polar residues" evidence="1">
    <location>
        <begin position="1"/>
        <end position="12"/>
    </location>
</feature>
<reference evidence="2" key="1">
    <citation type="submission" date="2014-12" db="EMBL/GenBank/DDBJ databases">
        <title>Insight into the proteome of Arion vulgaris.</title>
        <authorList>
            <person name="Aradska J."/>
            <person name="Bulat T."/>
            <person name="Smidak R."/>
            <person name="Sarate P."/>
            <person name="Gangsoo J."/>
            <person name="Sialana F."/>
            <person name="Bilban M."/>
            <person name="Lubec G."/>
        </authorList>
    </citation>
    <scope>NUCLEOTIDE SEQUENCE</scope>
    <source>
        <tissue evidence="2">Skin</tissue>
    </source>
</reference>
<name>A0A0B6YMU5_9EUPU</name>
<protein>
    <submittedName>
        <fullName evidence="2">Uncharacterized protein</fullName>
    </submittedName>
</protein>
<evidence type="ECO:0000256" key="1">
    <source>
        <dbReference type="SAM" id="MobiDB-lite"/>
    </source>
</evidence>
<dbReference type="EMBL" id="HACG01010698">
    <property type="protein sequence ID" value="CEK57563.1"/>
    <property type="molecule type" value="Transcribed_RNA"/>
</dbReference>
<evidence type="ECO:0000313" key="2">
    <source>
        <dbReference type="EMBL" id="CEK57563.1"/>
    </source>
</evidence>
<gene>
    <name evidence="2" type="primary">ORF30499</name>
</gene>
<accession>A0A0B6YMU5</accession>
<feature type="region of interest" description="Disordered" evidence="1">
    <location>
        <begin position="1"/>
        <end position="21"/>
    </location>
</feature>
<proteinExistence type="predicted"/>
<feature type="non-terminal residue" evidence="2">
    <location>
        <position position="1"/>
    </location>
</feature>
<dbReference type="AlphaFoldDB" id="A0A0B6YMU5"/>
<organism evidence="2">
    <name type="scientific">Arion vulgaris</name>
    <dbReference type="NCBI Taxonomy" id="1028688"/>
    <lineage>
        <taxon>Eukaryota</taxon>
        <taxon>Metazoa</taxon>
        <taxon>Spiralia</taxon>
        <taxon>Lophotrochozoa</taxon>
        <taxon>Mollusca</taxon>
        <taxon>Gastropoda</taxon>
        <taxon>Heterobranchia</taxon>
        <taxon>Euthyneura</taxon>
        <taxon>Panpulmonata</taxon>
        <taxon>Eupulmonata</taxon>
        <taxon>Stylommatophora</taxon>
        <taxon>Helicina</taxon>
        <taxon>Arionoidea</taxon>
        <taxon>Arionidae</taxon>
        <taxon>Arion</taxon>
    </lineage>
</organism>